<accession>A0A3N0EAR5</accession>
<dbReference type="Proteomes" id="UP000267469">
    <property type="component" value="Unassembled WGS sequence"/>
</dbReference>
<evidence type="ECO:0000313" key="3">
    <source>
        <dbReference type="Proteomes" id="UP000267469"/>
    </source>
</evidence>
<dbReference type="Pfam" id="PF05099">
    <property type="entry name" value="TerB"/>
    <property type="match status" value="1"/>
</dbReference>
<evidence type="ECO:0000259" key="1">
    <source>
        <dbReference type="Pfam" id="PF05099"/>
    </source>
</evidence>
<comment type="caution">
    <text evidence="2">The sequence shown here is derived from an EMBL/GenBank/DDBJ whole genome shotgun (WGS) entry which is preliminary data.</text>
</comment>
<keyword evidence="3" id="KW-1185">Reference proteome</keyword>
<sequence length="143" mass="16540">MSILDLYSSAFLERNRDHFAAIVRVALSDGDINTEEKAFLDRLAQNLNISEEDYASILKDPAKYPINPPLFYDSRLERLYDLTRMIYADHIADEEETQMLYKLAIGLGFTPGNIKYIVNKAYDLVSHGVDLDTFKEEMKHMNR</sequence>
<dbReference type="Gene3D" id="1.10.3680.10">
    <property type="entry name" value="TerB-like"/>
    <property type="match status" value="1"/>
</dbReference>
<dbReference type="OrthoDB" id="981083at2"/>
<name>A0A3N0EAR5_SINP1</name>
<organism evidence="2 3">
    <name type="scientific">Sinomicrobium pectinilyticum</name>
    <dbReference type="NCBI Taxonomy" id="1084421"/>
    <lineage>
        <taxon>Bacteria</taxon>
        <taxon>Pseudomonadati</taxon>
        <taxon>Bacteroidota</taxon>
        <taxon>Flavobacteriia</taxon>
        <taxon>Flavobacteriales</taxon>
        <taxon>Flavobacteriaceae</taxon>
        <taxon>Sinomicrobium</taxon>
    </lineage>
</organism>
<reference evidence="2 3" key="1">
    <citation type="submission" date="2018-10" db="EMBL/GenBank/DDBJ databases">
        <title>Sinomicrobium pectinilyticum sp. nov., a pectinase-producing bacterium isolated from alkaline and saline soil, and emended description of the genus Sinomicrobium.</title>
        <authorList>
            <person name="Cheng B."/>
            <person name="Li C."/>
            <person name="Lai Q."/>
            <person name="Du M."/>
            <person name="Shao Z."/>
            <person name="Xu P."/>
            <person name="Yang C."/>
        </authorList>
    </citation>
    <scope>NUCLEOTIDE SEQUENCE [LARGE SCALE GENOMIC DNA]</scope>
    <source>
        <strain evidence="2 3">5DNS001</strain>
    </source>
</reference>
<dbReference type="SUPFAM" id="SSF158682">
    <property type="entry name" value="TerB-like"/>
    <property type="match status" value="1"/>
</dbReference>
<feature type="domain" description="Co-chaperone DjlA N-terminal" evidence="1">
    <location>
        <begin position="18"/>
        <end position="57"/>
    </location>
</feature>
<gene>
    <name evidence="2" type="ORF">ED312_13340</name>
</gene>
<dbReference type="RefSeq" id="WP_123216508.1">
    <property type="nucleotide sequence ID" value="NZ_RJTM01000093.1"/>
</dbReference>
<proteinExistence type="predicted"/>
<dbReference type="AlphaFoldDB" id="A0A3N0EAR5"/>
<dbReference type="CDD" id="cd07177">
    <property type="entry name" value="terB_like"/>
    <property type="match status" value="1"/>
</dbReference>
<dbReference type="InterPro" id="IPR029024">
    <property type="entry name" value="TerB-like"/>
</dbReference>
<dbReference type="EMBL" id="RJTM01000093">
    <property type="protein sequence ID" value="RNL84957.1"/>
    <property type="molecule type" value="Genomic_DNA"/>
</dbReference>
<dbReference type="InterPro" id="IPR007791">
    <property type="entry name" value="DjlA_N"/>
</dbReference>
<evidence type="ECO:0000313" key="2">
    <source>
        <dbReference type="EMBL" id="RNL84957.1"/>
    </source>
</evidence>
<protein>
    <submittedName>
        <fullName evidence="2">TerB family tellurite resistance protein</fullName>
    </submittedName>
</protein>